<evidence type="ECO:0000259" key="1">
    <source>
        <dbReference type="PROSITE" id="PS50943"/>
    </source>
</evidence>
<dbReference type="EMBL" id="JABUMX010000002">
    <property type="protein sequence ID" value="NTS31370.1"/>
    <property type="molecule type" value="Genomic_DNA"/>
</dbReference>
<dbReference type="Gene3D" id="1.10.260.40">
    <property type="entry name" value="lambda repressor-like DNA-binding domains"/>
    <property type="match status" value="1"/>
</dbReference>
<evidence type="ECO:0000313" key="2">
    <source>
        <dbReference type="EMBL" id="NTS31370.1"/>
    </source>
</evidence>
<dbReference type="CDD" id="cd00093">
    <property type="entry name" value="HTH_XRE"/>
    <property type="match status" value="1"/>
</dbReference>
<dbReference type="SUPFAM" id="SSF47413">
    <property type="entry name" value="lambda repressor-like DNA-binding domains"/>
    <property type="match status" value="1"/>
</dbReference>
<dbReference type="AlphaFoldDB" id="A0A849VTL3"/>
<organism evidence="2 3">
    <name type="scientific">Phyllobacterium pellucidum</name>
    <dbReference type="NCBI Taxonomy" id="2740464"/>
    <lineage>
        <taxon>Bacteria</taxon>
        <taxon>Pseudomonadati</taxon>
        <taxon>Pseudomonadota</taxon>
        <taxon>Alphaproteobacteria</taxon>
        <taxon>Hyphomicrobiales</taxon>
        <taxon>Phyllobacteriaceae</taxon>
        <taxon>Phyllobacterium</taxon>
    </lineage>
</organism>
<keyword evidence="3" id="KW-1185">Reference proteome</keyword>
<dbReference type="Proteomes" id="UP000550508">
    <property type="component" value="Unassembled WGS sequence"/>
</dbReference>
<dbReference type="InterPro" id="IPR001387">
    <property type="entry name" value="Cro/C1-type_HTH"/>
</dbReference>
<accession>A0A849VTL3</accession>
<dbReference type="InterPro" id="IPR010982">
    <property type="entry name" value="Lambda_DNA-bd_dom_sf"/>
</dbReference>
<reference evidence="2 3" key="1">
    <citation type="submission" date="2020-05" db="EMBL/GenBank/DDBJ databases">
        <authorList>
            <person name="Kim M.K."/>
        </authorList>
    </citation>
    <scope>NUCLEOTIDE SEQUENCE [LARGE SCALE GENOMIC DNA]</scope>
    <source>
        <strain evidence="2 3">BT25</strain>
    </source>
</reference>
<feature type="domain" description="HTH cro/C1-type" evidence="1">
    <location>
        <begin position="14"/>
        <end position="69"/>
    </location>
</feature>
<comment type="caution">
    <text evidence="2">The sequence shown here is derived from an EMBL/GenBank/DDBJ whole genome shotgun (WGS) entry which is preliminary data.</text>
</comment>
<name>A0A849VTL3_9HYPH</name>
<protein>
    <submittedName>
        <fullName evidence="2">Helix-turn-helix transcriptional regulator</fullName>
    </submittedName>
</protein>
<proteinExistence type="predicted"/>
<dbReference type="Pfam" id="PF01381">
    <property type="entry name" value="HTH_3"/>
    <property type="match status" value="1"/>
</dbReference>
<evidence type="ECO:0000313" key="3">
    <source>
        <dbReference type="Proteomes" id="UP000550508"/>
    </source>
</evidence>
<sequence length="98" mass="10849">MHHDLIDQELGQKLKALRLAGGMSQQRLGGAIGVSATQIQKYERGANRISVSTLIALCHALKRDPMALLGRYFDDNAHTIEGPERQVEPCFNVPTPRK</sequence>
<dbReference type="GO" id="GO:0003677">
    <property type="term" value="F:DNA binding"/>
    <property type="evidence" value="ECO:0007669"/>
    <property type="project" value="InterPro"/>
</dbReference>
<dbReference type="PROSITE" id="PS50943">
    <property type="entry name" value="HTH_CROC1"/>
    <property type="match status" value="1"/>
</dbReference>
<dbReference type="SMART" id="SM00530">
    <property type="entry name" value="HTH_XRE"/>
    <property type="match status" value="1"/>
</dbReference>
<gene>
    <name evidence="2" type="ORF">HQ945_08900</name>
</gene>